<dbReference type="KEGG" id="tom:BWR18_05750"/>
<name>A0A1P8MTA8_9RHOB</name>
<accession>A0A1P8MTA8</accession>
<gene>
    <name evidence="1" type="ORF">BWR18_05750</name>
</gene>
<sequence length="250" mass="27995">MTLPPDFAQTGLHVVRTGSTPITRYQVIGERSSGTNFVKRLLGRNTELKPIEALGWKHGFPHMMAVPADMAVIISVRRADTWARSMFSKPWHTTPAMQAMTFSDFIRAPWDTIIDRPRYFEGLIAEHSIGAPLQHDRHPMTGARFDTLFALRTAKLQAMLSLLNRDCTCTVIRMEDAQAQPQATLAALTSALGTTAPRPDYRPVIKRLGSRFKAAVPDRPALPDTWRAADVDHLRSQINTDLEAQLGYTY</sequence>
<evidence type="ECO:0000313" key="1">
    <source>
        <dbReference type="EMBL" id="APX11242.1"/>
    </source>
</evidence>
<evidence type="ECO:0000313" key="2">
    <source>
        <dbReference type="Proteomes" id="UP000186336"/>
    </source>
</evidence>
<organism evidence="1 2">
    <name type="scientific">Tateyamaria omphalii</name>
    <dbReference type="NCBI Taxonomy" id="299262"/>
    <lineage>
        <taxon>Bacteria</taxon>
        <taxon>Pseudomonadati</taxon>
        <taxon>Pseudomonadota</taxon>
        <taxon>Alphaproteobacteria</taxon>
        <taxon>Rhodobacterales</taxon>
        <taxon>Roseobacteraceae</taxon>
        <taxon>Tateyamaria</taxon>
    </lineage>
</organism>
<reference evidence="1 2" key="1">
    <citation type="submission" date="2017-01" db="EMBL/GenBank/DDBJ databases">
        <title>Complete genome of Tateyamaria omphalii DOK1-4 isolated from seawater in Dokdo.</title>
        <authorList>
            <person name="Kim J.H."/>
            <person name="Chi W.-J."/>
        </authorList>
    </citation>
    <scope>NUCLEOTIDE SEQUENCE [LARGE SCALE GENOMIC DNA]</scope>
    <source>
        <strain evidence="1 2">DOK1-4</strain>
    </source>
</reference>
<dbReference type="Proteomes" id="UP000186336">
    <property type="component" value="Chromosome"/>
</dbReference>
<keyword evidence="2" id="KW-1185">Reference proteome</keyword>
<proteinExistence type="predicted"/>
<dbReference type="EMBL" id="CP019312">
    <property type="protein sequence ID" value="APX11242.1"/>
    <property type="molecule type" value="Genomic_DNA"/>
</dbReference>
<dbReference type="RefSeq" id="WP_076627106.1">
    <property type="nucleotide sequence ID" value="NZ_CP019312.1"/>
</dbReference>
<dbReference type="AlphaFoldDB" id="A0A1P8MTA8"/>
<evidence type="ECO:0008006" key="3">
    <source>
        <dbReference type="Google" id="ProtNLM"/>
    </source>
</evidence>
<protein>
    <recommendedName>
        <fullName evidence="3">Sulfotransferase family protein</fullName>
    </recommendedName>
</protein>